<organism evidence="5 6">
    <name type="scientific">Chengkuizengella axinellae</name>
    <dbReference type="NCBI Taxonomy" id="3064388"/>
    <lineage>
        <taxon>Bacteria</taxon>
        <taxon>Bacillati</taxon>
        <taxon>Bacillota</taxon>
        <taxon>Bacilli</taxon>
        <taxon>Bacillales</taxon>
        <taxon>Paenibacillaceae</taxon>
        <taxon>Chengkuizengella</taxon>
    </lineage>
</organism>
<dbReference type="EMBL" id="JAVAMP010000007">
    <property type="protein sequence ID" value="MDP5275421.1"/>
    <property type="molecule type" value="Genomic_DNA"/>
</dbReference>
<dbReference type="PROSITE" id="PS50995">
    <property type="entry name" value="HTH_MARR_2"/>
    <property type="match status" value="1"/>
</dbReference>
<dbReference type="PANTHER" id="PTHR42756">
    <property type="entry name" value="TRANSCRIPTIONAL REGULATOR, MARR"/>
    <property type="match status" value="1"/>
</dbReference>
<evidence type="ECO:0000256" key="1">
    <source>
        <dbReference type="ARBA" id="ARBA00023015"/>
    </source>
</evidence>
<dbReference type="SUPFAM" id="SSF46785">
    <property type="entry name" value="Winged helix' DNA-binding domain"/>
    <property type="match status" value="1"/>
</dbReference>
<dbReference type="RefSeq" id="WP_305992728.1">
    <property type="nucleotide sequence ID" value="NZ_JAVAMP010000007.1"/>
</dbReference>
<sequence length="143" mass="16702">MYNLEKSVGFLLHRTDVRLTNFLMEKLKPFNLTPEQWVVLDSLDVDHGVTQKQLSAKLDKDQTTMVRMINSMKNKGLVMKKSNEYDKRSHYIYLTNTGMELKVQVVPIVKKAHEQITTDISNHEINALRNLLNKLYKNVENKI</sequence>
<dbReference type="Gene3D" id="1.10.10.10">
    <property type="entry name" value="Winged helix-like DNA-binding domain superfamily/Winged helix DNA-binding domain"/>
    <property type="match status" value="1"/>
</dbReference>
<reference evidence="5 6" key="1">
    <citation type="submission" date="2023-08" db="EMBL/GenBank/DDBJ databases">
        <authorList>
            <person name="Park J.-S."/>
        </authorList>
    </citation>
    <scope>NUCLEOTIDE SEQUENCE [LARGE SCALE GENOMIC DNA]</scope>
    <source>
        <strain evidence="5 6">2205SS18-9</strain>
    </source>
</reference>
<evidence type="ECO:0000313" key="5">
    <source>
        <dbReference type="EMBL" id="MDP5275421.1"/>
    </source>
</evidence>
<dbReference type="InterPro" id="IPR000835">
    <property type="entry name" value="HTH_MarR-typ"/>
</dbReference>
<gene>
    <name evidence="5" type="ORF">Q5Y73_15035</name>
</gene>
<keyword evidence="6" id="KW-1185">Reference proteome</keyword>
<keyword evidence="2" id="KW-0238">DNA-binding</keyword>
<protein>
    <submittedName>
        <fullName evidence="5">MarR family winged helix-turn-helix transcriptional regulator</fullName>
    </submittedName>
</protein>
<accession>A0ABT9J1C6</accession>
<dbReference type="Proteomes" id="UP001231941">
    <property type="component" value="Unassembled WGS sequence"/>
</dbReference>
<feature type="domain" description="HTH marR-type" evidence="4">
    <location>
        <begin position="1"/>
        <end position="137"/>
    </location>
</feature>
<dbReference type="Pfam" id="PF01047">
    <property type="entry name" value="MarR"/>
    <property type="match status" value="1"/>
</dbReference>
<comment type="caution">
    <text evidence="5">The sequence shown here is derived from an EMBL/GenBank/DDBJ whole genome shotgun (WGS) entry which is preliminary data.</text>
</comment>
<evidence type="ECO:0000313" key="6">
    <source>
        <dbReference type="Proteomes" id="UP001231941"/>
    </source>
</evidence>
<proteinExistence type="predicted"/>
<keyword evidence="3" id="KW-0804">Transcription</keyword>
<evidence type="ECO:0000256" key="3">
    <source>
        <dbReference type="ARBA" id="ARBA00023163"/>
    </source>
</evidence>
<dbReference type="PANTHER" id="PTHR42756:SF1">
    <property type="entry name" value="TRANSCRIPTIONAL REPRESSOR OF EMRAB OPERON"/>
    <property type="match status" value="1"/>
</dbReference>
<dbReference type="SMART" id="SM00347">
    <property type="entry name" value="HTH_MARR"/>
    <property type="match status" value="1"/>
</dbReference>
<evidence type="ECO:0000256" key="2">
    <source>
        <dbReference type="ARBA" id="ARBA00023125"/>
    </source>
</evidence>
<name>A0ABT9J1C6_9BACL</name>
<dbReference type="PRINTS" id="PR00598">
    <property type="entry name" value="HTHMARR"/>
</dbReference>
<keyword evidence="1" id="KW-0805">Transcription regulation</keyword>
<dbReference type="InterPro" id="IPR036388">
    <property type="entry name" value="WH-like_DNA-bd_sf"/>
</dbReference>
<evidence type="ECO:0000259" key="4">
    <source>
        <dbReference type="PROSITE" id="PS50995"/>
    </source>
</evidence>
<dbReference type="InterPro" id="IPR036390">
    <property type="entry name" value="WH_DNA-bd_sf"/>
</dbReference>